<sequence length="229" mass="26245">SEPNPFARRTSKASQVHNEKYYFQIYDKKHEVYGLLKVCGHDHDTLKKVIKCVISKSPVIKSAMMDVTGKLIDGVVSLTKLMAHGAMHEACLIEVIRNIEDEAFTLVENVRVCVYTNNTFMQEVKEYIKDNNATVLDVQNKDKSKTKEKDKIEDTDVDKDKKTKNVEEELTEKPHKEEDVKQMKELIRRMLADNKANDIDSSFKNKLTKLQQDLAAVDANEIVKKDKGD</sequence>
<organism evidence="2 3">
    <name type="scientific">Spodoptera litura</name>
    <name type="common">Asian cotton leafworm</name>
    <dbReference type="NCBI Taxonomy" id="69820"/>
    <lineage>
        <taxon>Eukaryota</taxon>
        <taxon>Metazoa</taxon>
        <taxon>Ecdysozoa</taxon>
        <taxon>Arthropoda</taxon>
        <taxon>Hexapoda</taxon>
        <taxon>Insecta</taxon>
        <taxon>Pterygota</taxon>
        <taxon>Neoptera</taxon>
        <taxon>Endopterygota</taxon>
        <taxon>Lepidoptera</taxon>
        <taxon>Glossata</taxon>
        <taxon>Ditrysia</taxon>
        <taxon>Noctuoidea</taxon>
        <taxon>Noctuidae</taxon>
        <taxon>Amphipyrinae</taxon>
        <taxon>Spodoptera</taxon>
    </lineage>
</organism>
<dbReference type="GeneID" id="111363467"/>
<dbReference type="AlphaFoldDB" id="A0A9J7EVT5"/>
<evidence type="ECO:0000256" key="1">
    <source>
        <dbReference type="SAM" id="MobiDB-lite"/>
    </source>
</evidence>
<dbReference type="OrthoDB" id="7415219at2759"/>
<evidence type="ECO:0000313" key="2">
    <source>
        <dbReference type="Proteomes" id="UP000301870"/>
    </source>
</evidence>
<reference evidence="3" key="1">
    <citation type="submission" date="2025-08" db="UniProtKB">
        <authorList>
            <consortium name="RefSeq"/>
        </authorList>
    </citation>
    <scope>IDENTIFICATION</scope>
    <source>
        <strain evidence="3">Ishihara</strain>
        <tissue evidence="3">Whole body</tissue>
    </source>
</reference>
<keyword evidence="2" id="KW-1185">Reference proteome</keyword>
<evidence type="ECO:0000313" key="3">
    <source>
        <dbReference type="RefSeq" id="XP_022836061.1"/>
    </source>
</evidence>
<protein>
    <submittedName>
        <fullName evidence="3">Uncharacterized protein LOC111363467</fullName>
    </submittedName>
</protein>
<name>A0A9J7EVT5_SPOLT</name>
<dbReference type="KEGG" id="sliu:111363467"/>
<dbReference type="Proteomes" id="UP000301870">
    <property type="component" value="Unplaced"/>
</dbReference>
<gene>
    <name evidence="3" type="primary">LOC111363467</name>
</gene>
<proteinExistence type="predicted"/>
<dbReference type="RefSeq" id="XP_022836061.1">
    <property type="nucleotide sequence ID" value="XM_022980293.1"/>
</dbReference>
<feature type="region of interest" description="Disordered" evidence="1">
    <location>
        <begin position="141"/>
        <end position="180"/>
    </location>
</feature>
<feature type="non-terminal residue" evidence="3">
    <location>
        <position position="1"/>
    </location>
</feature>
<accession>A0A9J7EVT5</accession>